<evidence type="ECO:0000256" key="1">
    <source>
        <dbReference type="SAM" id="MobiDB-lite"/>
    </source>
</evidence>
<feature type="region of interest" description="Disordered" evidence="1">
    <location>
        <begin position="1"/>
        <end position="29"/>
    </location>
</feature>
<reference evidence="2" key="1">
    <citation type="journal article" date="2020" name="Stud. Mycol.">
        <title>101 Dothideomycetes genomes: a test case for predicting lifestyles and emergence of pathogens.</title>
        <authorList>
            <person name="Haridas S."/>
            <person name="Albert R."/>
            <person name="Binder M."/>
            <person name="Bloem J."/>
            <person name="Labutti K."/>
            <person name="Salamov A."/>
            <person name="Andreopoulos B."/>
            <person name="Baker S."/>
            <person name="Barry K."/>
            <person name="Bills G."/>
            <person name="Bluhm B."/>
            <person name="Cannon C."/>
            <person name="Castanera R."/>
            <person name="Culley D."/>
            <person name="Daum C."/>
            <person name="Ezra D."/>
            <person name="Gonzalez J."/>
            <person name="Henrissat B."/>
            <person name="Kuo A."/>
            <person name="Liang C."/>
            <person name="Lipzen A."/>
            <person name="Lutzoni F."/>
            <person name="Magnuson J."/>
            <person name="Mondo S."/>
            <person name="Nolan M."/>
            <person name="Ohm R."/>
            <person name="Pangilinan J."/>
            <person name="Park H.-J."/>
            <person name="Ramirez L."/>
            <person name="Alfaro M."/>
            <person name="Sun H."/>
            <person name="Tritt A."/>
            <person name="Yoshinaga Y."/>
            <person name="Zwiers L.-H."/>
            <person name="Turgeon B."/>
            <person name="Goodwin S."/>
            <person name="Spatafora J."/>
            <person name="Crous P."/>
            <person name="Grigoriev I."/>
        </authorList>
    </citation>
    <scope>NUCLEOTIDE SEQUENCE</scope>
    <source>
        <strain evidence="2">CBS 122368</strain>
    </source>
</reference>
<proteinExistence type="predicted"/>
<protein>
    <submittedName>
        <fullName evidence="2">Uncharacterized protein</fullName>
    </submittedName>
</protein>
<dbReference type="GeneID" id="54586374"/>
<feature type="region of interest" description="Disordered" evidence="1">
    <location>
        <begin position="55"/>
        <end position="78"/>
    </location>
</feature>
<evidence type="ECO:0000313" key="2">
    <source>
        <dbReference type="EMBL" id="KAF2250538.1"/>
    </source>
</evidence>
<feature type="compositionally biased region" description="Polar residues" evidence="1">
    <location>
        <begin position="65"/>
        <end position="77"/>
    </location>
</feature>
<dbReference type="Proteomes" id="UP000800094">
    <property type="component" value="Unassembled WGS sequence"/>
</dbReference>
<dbReference type="RefSeq" id="XP_033685542.1">
    <property type="nucleotide sequence ID" value="XM_033833044.1"/>
</dbReference>
<evidence type="ECO:0000313" key="3">
    <source>
        <dbReference type="Proteomes" id="UP000800094"/>
    </source>
</evidence>
<keyword evidence="3" id="KW-1185">Reference proteome</keyword>
<dbReference type="AlphaFoldDB" id="A0A6A6IKD0"/>
<sequence>MTKNKPQDSLPPQSINDSALAQPSSTNEAPCCPCSISKCCNNCKCSGKNPCEAAPRPDDELPTTVYPSNDDTPTQPLSKKYKWHKKPWDLQTFRQVAEIWNFNVSLMEQKPEVLSAAEELLFDVTPSSPVSGELRACEIYSAVFDRLRYTIEKYGYRVQFRTCDAPVIVWAYAKPGITPGPIPDWLPFVKVRENYYLGPWAREPGPQL</sequence>
<gene>
    <name evidence="2" type="ORF">BU26DRAFT_562514</name>
</gene>
<accession>A0A6A6IKD0</accession>
<name>A0A6A6IKD0_9PLEO</name>
<organism evidence="2 3">
    <name type="scientific">Trematosphaeria pertusa</name>
    <dbReference type="NCBI Taxonomy" id="390896"/>
    <lineage>
        <taxon>Eukaryota</taxon>
        <taxon>Fungi</taxon>
        <taxon>Dikarya</taxon>
        <taxon>Ascomycota</taxon>
        <taxon>Pezizomycotina</taxon>
        <taxon>Dothideomycetes</taxon>
        <taxon>Pleosporomycetidae</taxon>
        <taxon>Pleosporales</taxon>
        <taxon>Massarineae</taxon>
        <taxon>Trematosphaeriaceae</taxon>
        <taxon>Trematosphaeria</taxon>
    </lineage>
</organism>
<dbReference type="EMBL" id="ML987193">
    <property type="protein sequence ID" value="KAF2250538.1"/>
    <property type="molecule type" value="Genomic_DNA"/>
</dbReference>
<feature type="compositionally biased region" description="Polar residues" evidence="1">
    <location>
        <begin position="10"/>
        <end position="28"/>
    </location>
</feature>